<name>A0ABU1UHS7_9MICC</name>
<evidence type="ECO:0000256" key="2">
    <source>
        <dbReference type="SAM" id="Phobius"/>
    </source>
</evidence>
<evidence type="ECO:0000313" key="4">
    <source>
        <dbReference type="Proteomes" id="UP001252243"/>
    </source>
</evidence>
<dbReference type="Proteomes" id="UP001252243">
    <property type="component" value="Unassembled WGS sequence"/>
</dbReference>
<sequence>MNEEHGDLPFPSSRRPDPDAQQRSEALKERVYVTFTALAVTIAFERDAGHATVAGAALTLLLTVLGTLLAVFVADVIAHMVRDSSLPSRAELAHLMYVSFGSLGVIVAPMAILGLSALGLIGVAPALRVIAVTLVATLVVVALFAVRRLPVKPWLKILVLAIMAALGLAVLAIELAIH</sequence>
<evidence type="ECO:0008006" key="5">
    <source>
        <dbReference type="Google" id="ProtNLM"/>
    </source>
</evidence>
<feature type="transmembrane region" description="Helical" evidence="2">
    <location>
        <begin position="127"/>
        <end position="146"/>
    </location>
</feature>
<evidence type="ECO:0000313" key="3">
    <source>
        <dbReference type="EMBL" id="MDR7084685.1"/>
    </source>
</evidence>
<accession>A0ABU1UHS7</accession>
<feature type="region of interest" description="Disordered" evidence="1">
    <location>
        <begin position="1"/>
        <end position="23"/>
    </location>
</feature>
<feature type="transmembrane region" description="Helical" evidence="2">
    <location>
        <begin position="158"/>
        <end position="177"/>
    </location>
</feature>
<feature type="transmembrane region" description="Helical" evidence="2">
    <location>
        <begin position="95"/>
        <end position="121"/>
    </location>
</feature>
<keyword evidence="2" id="KW-0812">Transmembrane</keyword>
<evidence type="ECO:0000256" key="1">
    <source>
        <dbReference type="SAM" id="MobiDB-lite"/>
    </source>
</evidence>
<organism evidence="3 4">
    <name type="scientific">Arthrobacter ginsengisoli</name>
    <dbReference type="NCBI Taxonomy" id="1356565"/>
    <lineage>
        <taxon>Bacteria</taxon>
        <taxon>Bacillati</taxon>
        <taxon>Actinomycetota</taxon>
        <taxon>Actinomycetes</taxon>
        <taxon>Micrococcales</taxon>
        <taxon>Micrococcaceae</taxon>
        <taxon>Arthrobacter</taxon>
    </lineage>
</organism>
<gene>
    <name evidence="3" type="ORF">J2X01_004001</name>
</gene>
<dbReference type="RefSeq" id="WP_310061457.1">
    <property type="nucleotide sequence ID" value="NZ_JAVDVQ010000028.1"/>
</dbReference>
<keyword evidence="2" id="KW-1133">Transmembrane helix</keyword>
<keyword evidence="2" id="KW-0472">Membrane</keyword>
<keyword evidence="4" id="KW-1185">Reference proteome</keyword>
<feature type="transmembrane region" description="Helical" evidence="2">
    <location>
        <begin position="53"/>
        <end position="74"/>
    </location>
</feature>
<proteinExistence type="predicted"/>
<dbReference type="EMBL" id="JAVDVQ010000028">
    <property type="protein sequence ID" value="MDR7084685.1"/>
    <property type="molecule type" value="Genomic_DNA"/>
</dbReference>
<feature type="compositionally biased region" description="Basic and acidic residues" evidence="1">
    <location>
        <begin position="14"/>
        <end position="23"/>
    </location>
</feature>
<comment type="caution">
    <text evidence="3">The sequence shown here is derived from an EMBL/GenBank/DDBJ whole genome shotgun (WGS) entry which is preliminary data.</text>
</comment>
<reference evidence="3 4" key="1">
    <citation type="submission" date="2023-07" db="EMBL/GenBank/DDBJ databases">
        <title>Sorghum-associated microbial communities from plants grown in Nebraska, USA.</title>
        <authorList>
            <person name="Schachtman D."/>
        </authorList>
    </citation>
    <scope>NUCLEOTIDE SEQUENCE [LARGE SCALE GENOMIC DNA]</scope>
    <source>
        <strain evidence="3 4">BE167</strain>
    </source>
</reference>
<protein>
    <recommendedName>
        <fullName evidence="5">VIT family protein</fullName>
    </recommendedName>
</protein>